<dbReference type="PANTHER" id="PTHR12246">
    <property type="entry name" value="PALMITOYLTRANSFERASE ZDHHC16"/>
    <property type="match status" value="1"/>
</dbReference>
<keyword evidence="3" id="KW-1185">Reference proteome</keyword>
<organism evidence="3">
    <name type="scientific">Selaginella moellendorffii</name>
    <name type="common">Spikemoss</name>
    <dbReference type="NCBI Taxonomy" id="88036"/>
    <lineage>
        <taxon>Eukaryota</taxon>
        <taxon>Viridiplantae</taxon>
        <taxon>Streptophyta</taxon>
        <taxon>Embryophyta</taxon>
        <taxon>Tracheophyta</taxon>
        <taxon>Lycopodiopsida</taxon>
        <taxon>Selaginellales</taxon>
        <taxon>Selaginellaceae</taxon>
        <taxon>Selaginella</taxon>
    </lineage>
</organism>
<accession>D8RQD0</accession>
<dbReference type="InterPro" id="IPR039859">
    <property type="entry name" value="PFA4/ZDH16/20/ERF2-like"/>
</dbReference>
<keyword evidence="1" id="KW-0472">Membrane</keyword>
<feature type="transmembrane region" description="Helical" evidence="1">
    <location>
        <begin position="84"/>
        <end position="107"/>
    </location>
</feature>
<dbReference type="KEGG" id="smo:SELMODRAFT_413836"/>
<reference evidence="2 3" key="1">
    <citation type="journal article" date="2011" name="Science">
        <title>The Selaginella genome identifies genetic changes associated with the evolution of vascular plants.</title>
        <authorList>
            <person name="Banks J.A."/>
            <person name="Nishiyama T."/>
            <person name="Hasebe M."/>
            <person name="Bowman J.L."/>
            <person name="Gribskov M."/>
            <person name="dePamphilis C."/>
            <person name="Albert V.A."/>
            <person name="Aono N."/>
            <person name="Aoyama T."/>
            <person name="Ambrose B.A."/>
            <person name="Ashton N.W."/>
            <person name="Axtell M.J."/>
            <person name="Barker E."/>
            <person name="Barker M.S."/>
            <person name="Bennetzen J.L."/>
            <person name="Bonawitz N.D."/>
            <person name="Chapple C."/>
            <person name="Cheng C."/>
            <person name="Correa L.G."/>
            <person name="Dacre M."/>
            <person name="DeBarry J."/>
            <person name="Dreyer I."/>
            <person name="Elias M."/>
            <person name="Engstrom E.M."/>
            <person name="Estelle M."/>
            <person name="Feng L."/>
            <person name="Finet C."/>
            <person name="Floyd S.K."/>
            <person name="Frommer W.B."/>
            <person name="Fujita T."/>
            <person name="Gramzow L."/>
            <person name="Gutensohn M."/>
            <person name="Harholt J."/>
            <person name="Hattori M."/>
            <person name="Heyl A."/>
            <person name="Hirai T."/>
            <person name="Hiwatashi Y."/>
            <person name="Ishikawa M."/>
            <person name="Iwata M."/>
            <person name="Karol K.G."/>
            <person name="Koehler B."/>
            <person name="Kolukisaoglu U."/>
            <person name="Kubo M."/>
            <person name="Kurata T."/>
            <person name="Lalonde S."/>
            <person name="Li K."/>
            <person name="Li Y."/>
            <person name="Litt A."/>
            <person name="Lyons E."/>
            <person name="Manning G."/>
            <person name="Maruyama T."/>
            <person name="Michael T.P."/>
            <person name="Mikami K."/>
            <person name="Miyazaki S."/>
            <person name="Morinaga S."/>
            <person name="Murata T."/>
            <person name="Mueller-Roeber B."/>
            <person name="Nelson D.R."/>
            <person name="Obara M."/>
            <person name="Oguri Y."/>
            <person name="Olmstead R.G."/>
            <person name="Onodera N."/>
            <person name="Petersen B.L."/>
            <person name="Pils B."/>
            <person name="Prigge M."/>
            <person name="Rensing S.A."/>
            <person name="Riano-Pachon D.M."/>
            <person name="Roberts A.W."/>
            <person name="Sato Y."/>
            <person name="Scheller H.V."/>
            <person name="Schulz B."/>
            <person name="Schulz C."/>
            <person name="Shakirov E.V."/>
            <person name="Shibagaki N."/>
            <person name="Shinohara N."/>
            <person name="Shippen D.E."/>
            <person name="Soerensen I."/>
            <person name="Sotooka R."/>
            <person name="Sugimoto N."/>
            <person name="Sugita M."/>
            <person name="Sumikawa N."/>
            <person name="Tanurdzic M."/>
            <person name="Theissen G."/>
            <person name="Ulvskov P."/>
            <person name="Wakazuki S."/>
            <person name="Weng J.K."/>
            <person name="Willats W.W."/>
            <person name="Wipf D."/>
            <person name="Wolf P.G."/>
            <person name="Yang L."/>
            <person name="Zimmer A.D."/>
            <person name="Zhu Q."/>
            <person name="Mitros T."/>
            <person name="Hellsten U."/>
            <person name="Loque D."/>
            <person name="Otillar R."/>
            <person name="Salamov A."/>
            <person name="Schmutz J."/>
            <person name="Shapiro H."/>
            <person name="Lindquist E."/>
            <person name="Lucas S."/>
            <person name="Rokhsar D."/>
            <person name="Grigoriev I.V."/>
        </authorList>
    </citation>
    <scope>NUCLEOTIDE SEQUENCE [LARGE SCALE GENOMIC DNA]</scope>
</reference>
<dbReference type="eggNOG" id="KOG1315">
    <property type="taxonomic scope" value="Eukaryota"/>
</dbReference>
<dbReference type="AlphaFoldDB" id="D8RQD0"/>
<name>D8RQD0_SELML</name>
<dbReference type="OMA" id="CHICKSM"/>
<keyword evidence="1" id="KW-1133">Transmembrane helix</keyword>
<keyword evidence="1" id="KW-0812">Transmembrane</keyword>
<feature type="transmembrane region" description="Helical" evidence="1">
    <location>
        <begin position="119"/>
        <end position="141"/>
    </location>
</feature>
<dbReference type="STRING" id="88036.D8RQD0"/>
<evidence type="ECO:0000313" key="2">
    <source>
        <dbReference type="EMBL" id="EFJ25634.1"/>
    </source>
</evidence>
<evidence type="ECO:0000313" key="3">
    <source>
        <dbReference type="Proteomes" id="UP000001514"/>
    </source>
</evidence>
<dbReference type="Gramene" id="EFJ25634">
    <property type="protein sequence ID" value="EFJ25634"/>
    <property type="gene ID" value="SELMODRAFT_413836"/>
</dbReference>
<dbReference type="Proteomes" id="UP000001514">
    <property type="component" value="Unassembled WGS sequence"/>
</dbReference>
<evidence type="ECO:0000256" key="1">
    <source>
        <dbReference type="SAM" id="Phobius"/>
    </source>
</evidence>
<proteinExistence type="predicted"/>
<dbReference type="InParanoid" id="D8RQD0"/>
<dbReference type="HOGENOM" id="CLU_1257950_0_0_1"/>
<dbReference type="GO" id="GO:0016409">
    <property type="term" value="F:palmitoyltransferase activity"/>
    <property type="evidence" value="ECO:0000318"/>
    <property type="project" value="GO_Central"/>
</dbReference>
<gene>
    <name evidence="2" type="ORF">SELMODRAFT_413836</name>
</gene>
<feature type="transmembrane region" description="Helical" evidence="1">
    <location>
        <begin position="7"/>
        <end position="26"/>
    </location>
</feature>
<protein>
    <submittedName>
        <fullName evidence="2">Uncharacterized protein</fullName>
    </submittedName>
</protein>
<sequence>MYSLRGLLHAAIGCWLILNVFFNYFYCIFTDPGSPPADFLALLSRRTVEQDGHKNKPAFTHHCHICKSMILVLGAEPIRTGWDIFVAVFYLWIGCAYAVYMSSQLLFADDYNEQEWQLLFTFVLSFGIFGALSCLFGWHIFLVVTAQTTIDFYGNRQRKLEAKSRGKAWVNVFDLGAAHNFRNVFYSGGRHLWWTVMLLPSRARPVGDGISFRTRYQLDV</sequence>
<dbReference type="EMBL" id="GL377586">
    <property type="protein sequence ID" value="EFJ25634.1"/>
    <property type="molecule type" value="Genomic_DNA"/>
</dbReference>